<dbReference type="AlphaFoldDB" id="A0ABD6BKR4"/>
<dbReference type="InterPro" id="IPR009482">
    <property type="entry name" value="DUF1102"/>
</dbReference>
<evidence type="ECO:0000256" key="1">
    <source>
        <dbReference type="SAM" id="MobiDB-lite"/>
    </source>
</evidence>
<name>A0ABD6BKR4_9EURY</name>
<dbReference type="Proteomes" id="UP001597076">
    <property type="component" value="Unassembled WGS sequence"/>
</dbReference>
<evidence type="ECO:0000313" key="2">
    <source>
        <dbReference type="EMBL" id="MFD1565698.1"/>
    </source>
</evidence>
<dbReference type="Pfam" id="PF06510">
    <property type="entry name" value="DUF1102"/>
    <property type="match status" value="1"/>
</dbReference>
<proteinExistence type="predicted"/>
<protein>
    <submittedName>
        <fullName evidence="2">DUF1102 domain-containing protein</fullName>
    </submittedName>
</protein>
<accession>A0ABD6BKR4</accession>
<gene>
    <name evidence="2" type="ORF">ACFR99_19415</name>
</gene>
<dbReference type="EMBL" id="JBHUDI010000011">
    <property type="protein sequence ID" value="MFD1565698.1"/>
    <property type="molecule type" value="Genomic_DNA"/>
</dbReference>
<reference evidence="2 3" key="1">
    <citation type="journal article" date="2019" name="Int. J. Syst. Evol. Microbiol.">
        <title>The Global Catalogue of Microorganisms (GCM) 10K type strain sequencing project: providing services to taxonomists for standard genome sequencing and annotation.</title>
        <authorList>
            <consortium name="The Broad Institute Genomics Platform"/>
            <consortium name="The Broad Institute Genome Sequencing Center for Infectious Disease"/>
            <person name="Wu L."/>
            <person name="Ma J."/>
        </authorList>
    </citation>
    <scope>NUCLEOTIDE SEQUENCE [LARGE SCALE GENOMIC DNA]</scope>
    <source>
        <strain evidence="2 3">CGMCC 1.12230</strain>
    </source>
</reference>
<organism evidence="2 3">
    <name type="scientific">Haloarchaeobius amylolyticus</name>
    <dbReference type="NCBI Taxonomy" id="1198296"/>
    <lineage>
        <taxon>Archaea</taxon>
        <taxon>Methanobacteriati</taxon>
        <taxon>Methanobacteriota</taxon>
        <taxon>Stenosarchaea group</taxon>
        <taxon>Halobacteria</taxon>
        <taxon>Halobacteriales</taxon>
        <taxon>Halorubellaceae</taxon>
        <taxon>Haloarchaeobius</taxon>
    </lineage>
</organism>
<sequence>MIGVGSLAAGSAATIGTGAVSQFTSGDRHISVETVGDAKAYIALQRPENGLSDDGDTRNGNFVEFNNKKLGLDFTSDNPTSARSGDPEEGNSLGGSGVNPDSTYYFDETFEIRNLSNNSGSGVGEVEVWINENINGITFYTGTSAGSRTPINSNNREGLSPGQAVNIGVKIVQEDLDSDDMDGTFEVVAQELGNGL</sequence>
<evidence type="ECO:0000313" key="3">
    <source>
        <dbReference type="Proteomes" id="UP001597076"/>
    </source>
</evidence>
<feature type="region of interest" description="Disordered" evidence="1">
    <location>
        <begin position="73"/>
        <end position="100"/>
    </location>
</feature>
<comment type="caution">
    <text evidence="2">The sequence shown here is derived from an EMBL/GenBank/DDBJ whole genome shotgun (WGS) entry which is preliminary data.</text>
</comment>
<keyword evidence="3" id="KW-1185">Reference proteome</keyword>